<protein>
    <submittedName>
        <fullName evidence="2">Uncharacterized protein</fullName>
    </submittedName>
</protein>
<name>A0A0U4IE08_9CAUD</name>
<dbReference type="RefSeq" id="YP_009603532.1">
    <property type="nucleotide sequence ID" value="NC_041952.1"/>
</dbReference>
<evidence type="ECO:0000313" key="2">
    <source>
        <dbReference type="EMBL" id="ALY09046.1"/>
    </source>
</evidence>
<sequence>MTQALYTVGESMAMVRVMCERVKLSPRAGMYILNMARLKRHYPEGAVDMVEVAQAIKYVSEHKDDLKPQYRMGPPQPSVHLPNGEPGKFTFLK</sequence>
<feature type="region of interest" description="Disordered" evidence="1">
    <location>
        <begin position="66"/>
        <end position="93"/>
    </location>
</feature>
<dbReference type="OrthoDB" id="35116at10239"/>
<gene>
    <name evidence="2" type="primary">71</name>
    <name evidence="2" type="ORF">GORDON_71</name>
</gene>
<keyword evidence="3" id="KW-1185">Reference proteome</keyword>
<dbReference type="KEGG" id="vg:40079413"/>
<accession>A0A0U4IE08</accession>
<proteinExistence type="predicted"/>
<reference evidence="2 3" key="1">
    <citation type="submission" date="2015-11" db="EMBL/GenBank/DDBJ databases">
        <authorList>
            <person name="Schneider V.M."/>
            <person name="Bradley K.W."/>
            <person name="Asai D.J."/>
            <person name="Bowman C.A."/>
            <person name="Russell D.A."/>
            <person name="Pope W.H."/>
            <person name="Jacobs-Sera D."/>
            <person name="Hendrix R.W."/>
            <person name="Hatfull G.F."/>
        </authorList>
    </citation>
    <scope>NUCLEOTIDE SEQUENCE [LARGE SCALE GENOMIC DNA]</scope>
</reference>
<dbReference type="GeneID" id="40079413"/>
<evidence type="ECO:0000313" key="3">
    <source>
        <dbReference type="Proteomes" id="UP000226177"/>
    </source>
</evidence>
<dbReference type="Proteomes" id="UP000226177">
    <property type="component" value="Segment"/>
</dbReference>
<organism evidence="2 3">
    <name type="scientific">Arthrobacter phage Gordon</name>
    <dbReference type="NCBI Taxonomy" id="1772298"/>
    <lineage>
        <taxon>Viruses</taxon>
        <taxon>Duplodnaviria</taxon>
        <taxon>Heunggongvirae</taxon>
        <taxon>Uroviricota</taxon>
        <taxon>Caudoviricetes</taxon>
        <taxon>Gordonvirus</taxon>
        <taxon>Gordonvirus gordon</taxon>
    </lineage>
</organism>
<dbReference type="EMBL" id="KU160646">
    <property type="protein sequence ID" value="ALY09046.1"/>
    <property type="molecule type" value="Genomic_DNA"/>
</dbReference>
<evidence type="ECO:0000256" key="1">
    <source>
        <dbReference type="SAM" id="MobiDB-lite"/>
    </source>
</evidence>